<sequence>MNISDIPFGVTDWSQIEATEHAGETGTAYWRTCQFGALRVRMVEYTAGYLADHWCKKGHILLCLEGELHTELEDGRRFVMTPGMSYQVADGAEAHRSSTSTGARLFIVD</sequence>
<dbReference type="NCBIfam" id="NF038084">
    <property type="entry name" value="DHCW_cupin"/>
    <property type="match status" value="1"/>
</dbReference>
<name>A0A1I1TYP1_PSEOC</name>
<dbReference type="RefSeq" id="WP_093502426.1">
    <property type="nucleotide sequence ID" value="NZ_BSSG01000002.1"/>
</dbReference>
<reference evidence="2" key="1">
    <citation type="submission" date="2016-10" db="EMBL/GenBank/DDBJ databases">
        <authorList>
            <person name="Varghese N."/>
            <person name="Submissions S."/>
        </authorList>
    </citation>
    <scope>NUCLEOTIDE SEQUENCE [LARGE SCALE GENOMIC DNA]</scope>
    <source>
        <strain evidence="2">JCM 2783</strain>
    </source>
</reference>
<accession>A0A1I1TYP1</accession>
<keyword evidence="2" id="KW-1185">Reference proteome</keyword>
<dbReference type="Proteomes" id="UP000243950">
    <property type="component" value="Unassembled WGS sequence"/>
</dbReference>
<evidence type="ECO:0000313" key="2">
    <source>
        <dbReference type="Proteomes" id="UP000243950"/>
    </source>
</evidence>
<dbReference type="SUPFAM" id="SSF51182">
    <property type="entry name" value="RmlC-like cupins"/>
    <property type="match status" value="1"/>
</dbReference>
<dbReference type="InterPro" id="IPR011051">
    <property type="entry name" value="RmlC_Cupin_sf"/>
</dbReference>
<evidence type="ECO:0000313" key="1">
    <source>
        <dbReference type="EMBL" id="SFD60730.1"/>
    </source>
</evidence>
<evidence type="ECO:0008006" key="3">
    <source>
        <dbReference type="Google" id="ProtNLM"/>
    </source>
</evidence>
<dbReference type="InterPro" id="IPR014710">
    <property type="entry name" value="RmlC-like_jellyroll"/>
</dbReference>
<protein>
    <recommendedName>
        <fullName evidence="3">DHCW motif cupin fold protein</fullName>
    </recommendedName>
</protein>
<proteinExistence type="predicted"/>
<dbReference type="InterPro" id="IPR047713">
    <property type="entry name" value="DHCW_cupin"/>
</dbReference>
<gene>
    <name evidence="1" type="ORF">SAMN05216372_102703</name>
</gene>
<dbReference type="EMBL" id="FOMO01000002">
    <property type="protein sequence ID" value="SFD60730.1"/>
    <property type="molecule type" value="Genomic_DNA"/>
</dbReference>
<dbReference type="Gene3D" id="2.60.120.10">
    <property type="entry name" value="Jelly Rolls"/>
    <property type="match status" value="1"/>
</dbReference>
<dbReference type="AlphaFoldDB" id="A0A1I1TYP1"/>
<organism evidence="1 2">
    <name type="scientific">Pseudomonas straminea</name>
    <dbReference type="NCBI Taxonomy" id="47882"/>
    <lineage>
        <taxon>Bacteria</taxon>
        <taxon>Pseudomonadati</taxon>
        <taxon>Pseudomonadota</taxon>
        <taxon>Gammaproteobacteria</taxon>
        <taxon>Pseudomonadales</taxon>
        <taxon>Pseudomonadaceae</taxon>
        <taxon>Phytopseudomonas</taxon>
    </lineage>
</organism>